<dbReference type="InterPro" id="IPR026870">
    <property type="entry name" value="Zinc_ribbon_dom"/>
</dbReference>
<gene>
    <name evidence="3" type="ORF">C4541_02105</name>
</gene>
<organism evidence="3 4">
    <name type="scientific">Candidatus Auribacter fodinae</name>
    <dbReference type="NCBI Taxonomy" id="2093366"/>
    <lineage>
        <taxon>Bacteria</taxon>
        <taxon>Pseudomonadati</taxon>
        <taxon>Candidatus Auribacterota</taxon>
        <taxon>Candidatus Auribacteria</taxon>
        <taxon>Candidatus Auribacterales</taxon>
        <taxon>Candidatus Auribacteraceae</taxon>
        <taxon>Candidatus Auribacter</taxon>
    </lineage>
</organism>
<dbReference type="Pfam" id="PF13240">
    <property type="entry name" value="Zn_Ribbon_1"/>
    <property type="match status" value="1"/>
</dbReference>
<evidence type="ECO:0000256" key="1">
    <source>
        <dbReference type="SAM" id="Phobius"/>
    </source>
</evidence>
<proteinExistence type="predicted"/>
<evidence type="ECO:0000313" key="4">
    <source>
        <dbReference type="Proteomes" id="UP000266426"/>
    </source>
</evidence>
<dbReference type="AlphaFoldDB" id="A0A3A4R962"/>
<comment type="caution">
    <text evidence="3">The sequence shown here is derived from an EMBL/GenBank/DDBJ whole genome shotgun (WGS) entry which is preliminary data.</text>
</comment>
<protein>
    <submittedName>
        <fullName evidence="3">Zinc ribbon domain-containing protein</fullName>
    </submittedName>
</protein>
<dbReference type="EMBL" id="QZJZ01000014">
    <property type="protein sequence ID" value="RJP61316.1"/>
    <property type="molecule type" value="Genomic_DNA"/>
</dbReference>
<keyword evidence="1" id="KW-0472">Membrane</keyword>
<evidence type="ECO:0000313" key="3">
    <source>
        <dbReference type="EMBL" id="RJP61316.1"/>
    </source>
</evidence>
<evidence type="ECO:0000259" key="2">
    <source>
        <dbReference type="Pfam" id="PF13240"/>
    </source>
</evidence>
<accession>A0A3A4R962</accession>
<feature type="domain" description="Zinc-ribbon" evidence="2">
    <location>
        <begin position="3"/>
        <end position="22"/>
    </location>
</feature>
<name>A0A3A4R962_9BACT</name>
<keyword evidence="1" id="KW-0812">Transmembrane</keyword>
<reference evidence="3 4" key="1">
    <citation type="journal article" date="2017" name="ISME J.">
        <title>Energy and carbon metabolisms in a deep terrestrial subsurface fluid microbial community.</title>
        <authorList>
            <person name="Momper L."/>
            <person name="Jungbluth S.P."/>
            <person name="Lee M.D."/>
            <person name="Amend J.P."/>
        </authorList>
    </citation>
    <scope>NUCLEOTIDE SEQUENCE [LARGE SCALE GENOMIC DNA]</scope>
    <source>
        <strain evidence="3">SURF_26</strain>
    </source>
</reference>
<keyword evidence="1" id="KW-1133">Transmembrane helix</keyword>
<sequence length="292" mass="34095">MNCHNCGETNQPGAIFCRKCGGRLLPEHVLAREEKKRLRESEERLSGHKRIHFLRYLIPLAFFIYVFYLIIQNPVLPRNLNINERYAEKFETKLLRLHEHYNNRKLYRIAITEDELNSFLKLNTFATNADLFNIFLDDGLTIFINRSILGKTIRLKIYCGIQIKNGLIMPEILNVRLGKLPVPSFIVRFVVDKLLTSKFSNELACPPYITGFEFSENIMYIIYDPNYNDKKSSLPASDDVDQLLMQANKLYKDQELNAALKLYNQIIADYPDDPRIPALKKWCEDISARINK</sequence>
<dbReference type="Proteomes" id="UP000266426">
    <property type="component" value="Unassembled WGS sequence"/>
</dbReference>
<feature type="transmembrane region" description="Helical" evidence="1">
    <location>
        <begin position="53"/>
        <end position="71"/>
    </location>
</feature>